<dbReference type="KEGG" id="pprt:ET464_16530"/>
<name>A0A4V0YFH7_9BACL</name>
<dbReference type="GO" id="GO:0044780">
    <property type="term" value="P:bacterial-type flagellum assembly"/>
    <property type="evidence" value="ECO:0007669"/>
    <property type="project" value="InterPro"/>
</dbReference>
<keyword evidence="3" id="KW-0969">Cilium</keyword>
<evidence type="ECO:0000313" key="4">
    <source>
        <dbReference type="Proteomes" id="UP000293568"/>
    </source>
</evidence>
<accession>A0A4V0YFH7</accession>
<dbReference type="Proteomes" id="UP000293568">
    <property type="component" value="Chromosome"/>
</dbReference>
<keyword evidence="2" id="KW-0175">Coiled coil</keyword>
<keyword evidence="1" id="KW-1005">Bacterial flagellum biogenesis</keyword>
<sequence>MTTPVSEIIDILKQQADLYDTMLGLEKEKTPAIIRNDMNELNAITAKERKWTIEAQRLEQERLRLTAGIVVQNGLSRVRAGVLSNLIKVVTDAKEKQELTELHHRLRETLQELKLVNENNKQMMEMSLDFIRFSLDLLVEDPNENVVYQHPLNRTAPGPGMGIFNKRY</sequence>
<keyword evidence="3" id="KW-0282">Flagellum</keyword>
<evidence type="ECO:0000313" key="3">
    <source>
        <dbReference type="EMBL" id="QAY67751.1"/>
    </source>
</evidence>
<gene>
    <name evidence="3" type="ORF">ET464_16530</name>
</gene>
<dbReference type="OrthoDB" id="2660802at2"/>
<feature type="coiled-coil region" evidence="2">
    <location>
        <begin position="96"/>
        <end position="126"/>
    </location>
</feature>
<evidence type="ECO:0000256" key="2">
    <source>
        <dbReference type="SAM" id="Coils"/>
    </source>
</evidence>
<dbReference type="Gene3D" id="1.20.58.300">
    <property type="entry name" value="FlgN-like"/>
    <property type="match status" value="1"/>
</dbReference>
<dbReference type="RefSeq" id="WP_129442854.1">
    <property type="nucleotide sequence ID" value="NZ_CP035492.1"/>
</dbReference>
<protein>
    <submittedName>
        <fullName evidence="3">Flagellar protein FlgN</fullName>
    </submittedName>
</protein>
<dbReference type="Pfam" id="PF05130">
    <property type="entry name" value="FlgN"/>
    <property type="match status" value="1"/>
</dbReference>
<dbReference type="InterPro" id="IPR036679">
    <property type="entry name" value="FlgN-like_sf"/>
</dbReference>
<evidence type="ECO:0000256" key="1">
    <source>
        <dbReference type="ARBA" id="ARBA00022795"/>
    </source>
</evidence>
<dbReference type="AlphaFoldDB" id="A0A4V0YFH7"/>
<organism evidence="3 4">
    <name type="scientific">Paenibacillus protaetiae</name>
    <dbReference type="NCBI Taxonomy" id="2509456"/>
    <lineage>
        <taxon>Bacteria</taxon>
        <taxon>Bacillati</taxon>
        <taxon>Bacillota</taxon>
        <taxon>Bacilli</taxon>
        <taxon>Bacillales</taxon>
        <taxon>Paenibacillaceae</taxon>
        <taxon>Paenibacillus</taxon>
    </lineage>
</organism>
<reference evidence="3 4" key="1">
    <citation type="submission" date="2019-01" db="EMBL/GenBank/DDBJ databases">
        <title>Genome sequencing of strain FW100M-2.</title>
        <authorList>
            <person name="Heo J."/>
            <person name="Kim S.-J."/>
            <person name="Kim J.-S."/>
            <person name="Hong S.-B."/>
            <person name="Kwon S.-W."/>
        </authorList>
    </citation>
    <scope>NUCLEOTIDE SEQUENCE [LARGE SCALE GENOMIC DNA]</scope>
    <source>
        <strain evidence="3 4">FW100M-2</strain>
    </source>
</reference>
<dbReference type="InterPro" id="IPR007809">
    <property type="entry name" value="FlgN-like"/>
</dbReference>
<proteinExistence type="predicted"/>
<dbReference type="EMBL" id="CP035492">
    <property type="protein sequence ID" value="QAY67751.1"/>
    <property type="molecule type" value="Genomic_DNA"/>
</dbReference>
<keyword evidence="3" id="KW-0966">Cell projection</keyword>
<dbReference type="SUPFAM" id="SSF140566">
    <property type="entry name" value="FlgN-like"/>
    <property type="match status" value="1"/>
</dbReference>
<keyword evidence="4" id="KW-1185">Reference proteome</keyword>